<dbReference type="GO" id="GO:0005615">
    <property type="term" value="C:extracellular space"/>
    <property type="evidence" value="ECO:0007669"/>
    <property type="project" value="TreeGrafter"/>
</dbReference>
<comment type="similarity">
    <text evidence="2">Belongs to the PBP/GOBP family.</text>
</comment>
<organism evidence="7 8">
    <name type="scientific">Drosophila gunungcola</name>
    <name type="common">fruit fly</name>
    <dbReference type="NCBI Taxonomy" id="103775"/>
    <lineage>
        <taxon>Eukaryota</taxon>
        <taxon>Metazoa</taxon>
        <taxon>Ecdysozoa</taxon>
        <taxon>Arthropoda</taxon>
        <taxon>Hexapoda</taxon>
        <taxon>Insecta</taxon>
        <taxon>Pterygota</taxon>
        <taxon>Neoptera</taxon>
        <taxon>Endopterygota</taxon>
        <taxon>Diptera</taxon>
        <taxon>Brachycera</taxon>
        <taxon>Muscomorpha</taxon>
        <taxon>Ephydroidea</taxon>
        <taxon>Drosophilidae</taxon>
        <taxon>Drosophila</taxon>
        <taxon>Sophophora</taxon>
    </lineage>
</organism>
<evidence type="ECO:0000256" key="2">
    <source>
        <dbReference type="ARBA" id="ARBA00008098"/>
    </source>
</evidence>
<dbReference type="SMART" id="SM00708">
    <property type="entry name" value="PhBP"/>
    <property type="match status" value="1"/>
</dbReference>
<name>A0A9P9YL39_9MUSC</name>
<dbReference type="SUPFAM" id="SSF47565">
    <property type="entry name" value="Insect pheromone/odorant-binding proteins"/>
    <property type="match status" value="1"/>
</dbReference>
<evidence type="ECO:0000256" key="1">
    <source>
        <dbReference type="ARBA" id="ARBA00004613"/>
    </source>
</evidence>
<proteinExistence type="inferred from homology"/>
<evidence type="ECO:0000256" key="5">
    <source>
        <dbReference type="ARBA" id="ARBA00023157"/>
    </source>
</evidence>
<dbReference type="InterPro" id="IPR006170">
    <property type="entry name" value="PBP/GOBP"/>
</dbReference>
<evidence type="ECO:0000256" key="3">
    <source>
        <dbReference type="ARBA" id="ARBA00022525"/>
    </source>
</evidence>
<evidence type="ECO:0008006" key="9">
    <source>
        <dbReference type="Google" id="ProtNLM"/>
    </source>
</evidence>
<dbReference type="PANTHER" id="PTHR11857:SF43">
    <property type="entry name" value="GEO07291P1-RELATED"/>
    <property type="match status" value="1"/>
</dbReference>
<evidence type="ECO:0000256" key="6">
    <source>
        <dbReference type="SAM" id="SignalP"/>
    </source>
</evidence>
<dbReference type="AlphaFoldDB" id="A0A9P9YL39"/>
<evidence type="ECO:0000313" key="7">
    <source>
        <dbReference type="EMBL" id="KAI8038534.1"/>
    </source>
</evidence>
<gene>
    <name evidence="7" type="ORF">M5D96_008439</name>
</gene>
<dbReference type="GO" id="GO:0005549">
    <property type="term" value="F:odorant binding"/>
    <property type="evidence" value="ECO:0007669"/>
    <property type="project" value="InterPro"/>
</dbReference>
<comment type="caution">
    <text evidence="7">The sequence shown here is derived from an EMBL/GenBank/DDBJ whole genome shotgun (WGS) entry which is preliminary data.</text>
</comment>
<dbReference type="Gene3D" id="1.10.238.20">
    <property type="entry name" value="Pheromone/general odorant binding protein domain"/>
    <property type="match status" value="1"/>
</dbReference>
<dbReference type="InterPro" id="IPR036728">
    <property type="entry name" value="PBP_GOBP_sf"/>
</dbReference>
<evidence type="ECO:0000313" key="8">
    <source>
        <dbReference type="Proteomes" id="UP001059596"/>
    </source>
</evidence>
<dbReference type="EMBL" id="JAMKOV010000007">
    <property type="protein sequence ID" value="KAI8038534.1"/>
    <property type="molecule type" value="Genomic_DNA"/>
</dbReference>
<sequence>MKFLIVLTAVLAFTAAQEGITKEQAVALKAGDFADTDPKVKCFANCFLEKTGFLIDGQVQPAVVLAKLGPLGGEDTVKAVQAKCDGIKGSDKCDTAYQLFQCYHNNRAQI</sequence>
<feature type="chain" id="PRO_5040414950" description="Odorant-binding protein 56e" evidence="6">
    <location>
        <begin position="17"/>
        <end position="110"/>
    </location>
</feature>
<evidence type="ECO:0000256" key="4">
    <source>
        <dbReference type="ARBA" id="ARBA00022729"/>
    </source>
</evidence>
<accession>A0A9P9YL39</accession>
<comment type="subcellular location">
    <subcellularLocation>
        <location evidence="1">Secreted</location>
    </subcellularLocation>
</comment>
<keyword evidence="3" id="KW-0964">Secreted</keyword>
<reference evidence="7" key="1">
    <citation type="journal article" date="2023" name="Genome Biol. Evol.">
        <title>Long-read-based Genome Assembly of Drosophila gunungcola Reveals Fewer Chemosensory Genes in Flower-breeding Species.</title>
        <authorList>
            <person name="Negi A."/>
            <person name="Liao B.Y."/>
            <person name="Yeh S.D."/>
        </authorList>
    </citation>
    <scope>NUCLEOTIDE SEQUENCE</scope>
    <source>
        <strain evidence="7">Sukarami</strain>
    </source>
</reference>
<keyword evidence="5" id="KW-1015">Disulfide bond</keyword>
<protein>
    <recommendedName>
        <fullName evidence="9">Odorant-binding protein 56e</fullName>
    </recommendedName>
</protein>
<keyword evidence="8" id="KW-1185">Reference proteome</keyword>
<keyword evidence="4 6" id="KW-0732">Signal</keyword>
<dbReference type="Proteomes" id="UP001059596">
    <property type="component" value="Unassembled WGS sequence"/>
</dbReference>
<feature type="signal peptide" evidence="6">
    <location>
        <begin position="1"/>
        <end position="16"/>
    </location>
</feature>
<dbReference type="GO" id="GO:0007608">
    <property type="term" value="P:sensory perception of smell"/>
    <property type="evidence" value="ECO:0007669"/>
    <property type="project" value="TreeGrafter"/>
</dbReference>
<dbReference type="CDD" id="cd23992">
    <property type="entry name" value="PBP_GOBP"/>
    <property type="match status" value="1"/>
</dbReference>
<dbReference type="FunFam" id="1.10.238.20:FF:000001">
    <property type="entry name" value="General odorant-binding protein lush"/>
    <property type="match status" value="1"/>
</dbReference>
<dbReference type="Pfam" id="PF01395">
    <property type="entry name" value="PBP_GOBP"/>
    <property type="match status" value="1"/>
</dbReference>
<dbReference type="PANTHER" id="PTHR11857">
    <property type="entry name" value="ODORANT BINDING PROTEIN-RELATED"/>
    <property type="match status" value="1"/>
</dbReference>